<dbReference type="Proteomes" id="UP000002051">
    <property type="component" value="Chromosome 6"/>
</dbReference>
<dbReference type="EnsemblPlants" id="KEH26732">
    <property type="protein sequence ID" value="KEH26732"/>
    <property type="gene ID" value="MTR_6g472330"/>
</dbReference>
<protein>
    <submittedName>
        <fullName evidence="1 2">Uncharacterized protein</fullName>
    </submittedName>
</protein>
<reference evidence="2" key="3">
    <citation type="submission" date="2015-04" db="UniProtKB">
        <authorList>
            <consortium name="EnsemblPlants"/>
        </authorList>
    </citation>
    <scope>IDENTIFICATION</scope>
    <source>
        <strain evidence="2">cv. Jemalong A17</strain>
    </source>
</reference>
<name>A0A072UAP9_MEDTR</name>
<evidence type="ECO:0000313" key="3">
    <source>
        <dbReference type="Proteomes" id="UP000002051"/>
    </source>
</evidence>
<evidence type="ECO:0000313" key="2">
    <source>
        <dbReference type="EnsemblPlants" id="KEH26732"/>
    </source>
</evidence>
<organism evidence="1 3">
    <name type="scientific">Medicago truncatula</name>
    <name type="common">Barrel medic</name>
    <name type="synonym">Medicago tribuloides</name>
    <dbReference type="NCBI Taxonomy" id="3880"/>
    <lineage>
        <taxon>Eukaryota</taxon>
        <taxon>Viridiplantae</taxon>
        <taxon>Streptophyta</taxon>
        <taxon>Embryophyta</taxon>
        <taxon>Tracheophyta</taxon>
        <taxon>Spermatophyta</taxon>
        <taxon>Magnoliopsida</taxon>
        <taxon>eudicotyledons</taxon>
        <taxon>Gunneridae</taxon>
        <taxon>Pentapetalae</taxon>
        <taxon>rosids</taxon>
        <taxon>fabids</taxon>
        <taxon>Fabales</taxon>
        <taxon>Fabaceae</taxon>
        <taxon>Papilionoideae</taxon>
        <taxon>50 kb inversion clade</taxon>
        <taxon>NPAAA clade</taxon>
        <taxon>Hologalegina</taxon>
        <taxon>IRL clade</taxon>
        <taxon>Trifolieae</taxon>
        <taxon>Medicago</taxon>
    </lineage>
</organism>
<dbReference type="AlphaFoldDB" id="A0A072UAP9"/>
<reference evidence="1 3" key="2">
    <citation type="journal article" date="2014" name="BMC Genomics">
        <title>An improved genome release (version Mt4.0) for the model legume Medicago truncatula.</title>
        <authorList>
            <person name="Tang H."/>
            <person name="Krishnakumar V."/>
            <person name="Bidwell S."/>
            <person name="Rosen B."/>
            <person name="Chan A."/>
            <person name="Zhou S."/>
            <person name="Gentzbittel L."/>
            <person name="Childs K.L."/>
            <person name="Yandell M."/>
            <person name="Gundlach H."/>
            <person name="Mayer K.F."/>
            <person name="Schwartz D.C."/>
            <person name="Town C.D."/>
        </authorList>
    </citation>
    <scope>GENOME REANNOTATION</scope>
    <source>
        <strain evidence="1">A17</strain>
        <strain evidence="2 3">cv. Jemalong A17</strain>
    </source>
</reference>
<evidence type="ECO:0000313" key="1">
    <source>
        <dbReference type="EMBL" id="KEH26732.1"/>
    </source>
</evidence>
<dbReference type="EMBL" id="CM001222">
    <property type="protein sequence ID" value="KEH26732.1"/>
    <property type="molecule type" value="Genomic_DNA"/>
</dbReference>
<accession>A0A072UAP9</accession>
<dbReference type="HOGENOM" id="CLU_2945234_0_0_1"/>
<proteinExistence type="predicted"/>
<reference evidence="1 3" key="1">
    <citation type="journal article" date="2011" name="Nature">
        <title>The Medicago genome provides insight into the evolution of rhizobial symbioses.</title>
        <authorList>
            <person name="Young N.D."/>
            <person name="Debelle F."/>
            <person name="Oldroyd G.E."/>
            <person name="Geurts R."/>
            <person name="Cannon S.B."/>
            <person name="Udvardi M.K."/>
            <person name="Benedito V.A."/>
            <person name="Mayer K.F."/>
            <person name="Gouzy J."/>
            <person name="Schoof H."/>
            <person name="Van de Peer Y."/>
            <person name="Proost S."/>
            <person name="Cook D.R."/>
            <person name="Meyers B.C."/>
            <person name="Spannagl M."/>
            <person name="Cheung F."/>
            <person name="De Mita S."/>
            <person name="Krishnakumar V."/>
            <person name="Gundlach H."/>
            <person name="Zhou S."/>
            <person name="Mudge J."/>
            <person name="Bharti A.K."/>
            <person name="Murray J.D."/>
            <person name="Naoumkina M.A."/>
            <person name="Rosen B."/>
            <person name="Silverstein K.A."/>
            <person name="Tang H."/>
            <person name="Rombauts S."/>
            <person name="Zhao P.X."/>
            <person name="Zhou P."/>
            <person name="Barbe V."/>
            <person name="Bardou P."/>
            <person name="Bechner M."/>
            <person name="Bellec A."/>
            <person name="Berger A."/>
            <person name="Berges H."/>
            <person name="Bidwell S."/>
            <person name="Bisseling T."/>
            <person name="Choisne N."/>
            <person name="Couloux A."/>
            <person name="Denny R."/>
            <person name="Deshpande S."/>
            <person name="Dai X."/>
            <person name="Doyle J.J."/>
            <person name="Dudez A.M."/>
            <person name="Farmer A.D."/>
            <person name="Fouteau S."/>
            <person name="Franken C."/>
            <person name="Gibelin C."/>
            <person name="Gish J."/>
            <person name="Goldstein S."/>
            <person name="Gonzalez A.J."/>
            <person name="Green P.J."/>
            <person name="Hallab A."/>
            <person name="Hartog M."/>
            <person name="Hua A."/>
            <person name="Humphray S.J."/>
            <person name="Jeong D.H."/>
            <person name="Jing Y."/>
            <person name="Jocker A."/>
            <person name="Kenton S.M."/>
            <person name="Kim D.J."/>
            <person name="Klee K."/>
            <person name="Lai H."/>
            <person name="Lang C."/>
            <person name="Lin S."/>
            <person name="Macmil S.L."/>
            <person name="Magdelenat G."/>
            <person name="Matthews L."/>
            <person name="McCorrison J."/>
            <person name="Monaghan E.L."/>
            <person name="Mun J.H."/>
            <person name="Najar F.Z."/>
            <person name="Nicholson C."/>
            <person name="Noirot C."/>
            <person name="O'Bleness M."/>
            <person name="Paule C.R."/>
            <person name="Poulain J."/>
            <person name="Prion F."/>
            <person name="Qin B."/>
            <person name="Qu C."/>
            <person name="Retzel E.F."/>
            <person name="Riddle C."/>
            <person name="Sallet E."/>
            <person name="Samain S."/>
            <person name="Samson N."/>
            <person name="Sanders I."/>
            <person name="Saurat O."/>
            <person name="Scarpelli C."/>
            <person name="Schiex T."/>
            <person name="Segurens B."/>
            <person name="Severin A.J."/>
            <person name="Sherrier D.J."/>
            <person name="Shi R."/>
            <person name="Sims S."/>
            <person name="Singer S.R."/>
            <person name="Sinharoy S."/>
            <person name="Sterck L."/>
            <person name="Viollet A."/>
            <person name="Wang B.B."/>
            <person name="Wang K."/>
            <person name="Wang M."/>
            <person name="Wang X."/>
            <person name="Warfsmann J."/>
            <person name="Weissenbach J."/>
            <person name="White D.D."/>
            <person name="White J.D."/>
            <person name="Wiley G.B."/>
            <person name="Wincker P."/>
            <person name="Xing Y."/>
            <person name="Yang L."/>
            <person name="Yao Z."/>
            <person name="Ying F."/>
            <person name="Zhai J."/>
            <person name="Zhou L."/>
            <person name="Zuber A."/>
            <person name="Denarie J."/>
            <person name="Dixon R.A."/>
            <person name="May G.D."/>
            <person name="Schwartz D.C."/>
            <person name="Rogers J."/>
            <person name="Quetier F."/>
            <person name="Town C.D."/>
            <person name="Roe B.A."/>
        </authorList>
    </citation>
    <scope>NUCLEOTIDE SEQUENCE [LARGE SCALE GENOMIC DNA]</scope>
    <source>
        <strain evidence="1">A17</strain>
        <strain evidence="2 3">cv. Jemalong A17</strain>
    </source>
</reference>
<sequence>MRRLISSTEISSEEWPSATCPISFYLFQVFILTLISDNTTAAVASAAVSVTSGVLLDMNN</sequence>
<gene>
    <name evidence="1" type="ordered locus">MTR_6g472330</name>
</gene>
<keyword evidence="3" id="KW-1185">Reference proteome</keyword>